<evidence type="ECO:0000256" key="4">
    <source>
        <dbReference type="ARBA" id="ARBA00022692"/>
    </source>
</evidence>
<dbReference type="NCBIfam" id="NF001300">
    <property type="entry name" value="PRK00247.1"/>
    <property type="match status" value="1"/>
</dbReference>
<dbReference type="InterPro" id="IPR028055">
    <property type="entry name" value="YidC/Oxa/ALB_C"/>
</dbReference>
<evidence type="ECO:0000256" key="6">
    <source>
        <dbReference type="ARBA" id="ARBA00023136"/>
    </source>
</evidence>
<dbReference type="NCBIfam" id="TIGR03592">
    <property type="entry name" value="yidC_oxa1_cterm"/>
    <property type="match status" value="1"/>
</dbReference>
<feature type="region of interest" description="Disordered" evidence="13">
    <location>
        <begin position="304"/>
        <end position="388"/>
    </location>
</feature>
<keyword evidence="5 14" id="KW-1133">Transmembrane helix</keyword>
<protein>
    <recommendedName>
        <fullName evidence="3">Membrane protein insertase YidC</fullName>
    </recommendedName>
    <alternativeName>
        <fullName evidence="11">Foldase YidC</fullName>
    </alternativeName>
    <alternativeName>
        <fullName evidence="10">Membrane integrase YidC</fullName>
    </alternativeName>
    <alternativeName>
        <fullName evidence="9">Membrane protein YidC</fullName>
    </alternativeName>
</protein>
<feature type="transmembrane region" description="Helical" evidence="14">
    <location>
        <begin position="30"/>
        <end position="52"/>
    </location>
</feature>
<dbReference type="EMBL" id="JAVDXZ010000001">
    <property type="protein sequence ID" value="MDR7330505.1"/>
    <property type="molecule type" value="Genomic_DNA"/>
</dbReference>
<proteinExistence type="inferred from homology"/>
<organism evidence="16 17">
    <name type="scientific">Corynebacterium guangdongense</name>
    <dbReference type="NCBI Taxonomy" id="1783348"/>
    <lineage>
        <taxon>Bacteria</taxon>
        <taxon>Bacillati</taxon>
        <taxon>Actinomycetota</taxon>
        <taxon>Actinomycetes</taxon>
        <taxon>Mycobacteriales</taxon>
        <taxon>Corynebacteriaceae</taxon>
        <taxon>Corynebacterium</taxon>
    </lineage>
</organism>
<dbReference type="Proteomes" id="UP001180840">
    <property type="component" value="Unassembled WGS sequence"/>
</dbReference>
<comment type="caution">
    <text evidence="16">The sequence shown here is derived from an EMBL/GenBank/DDBJ whole genome shotgun (WGS) entry which is preliminary data.</text>
</comment>
<feature type="transmembrane region" description="Helical" evidence="14">
    <location>
        <begin position="184"/>
        <end position="208"/>
    </location>
</feature>
<reference evidence="16" key="1">
    <citation type="submission" date="2023-07" db="EMBL/GenBank/DDBJ databases">
        <title>Sequencing the genomes of 1000 actinobacteria strains.</title>
        <authorList>
            <person name="Klenk H.-P."/>
        </authorList>
    </citation>
    <scope>NUCLEOTIDE SEQUENCE</scope>
    <source>
        <strain evidence="16">DSM 107476</strain>
    </source>
</reference>
<evidence type="ECO:0000256" key="10">
    <source>
        <dbReference type="ARBA" id="ARBA00033245"/>
    </source>
</evidence>
<dbReference type="PANTHER" id="PTHR12428:SF65">
    <property type="entry name" value="CYTOCHROME C OXIDASE ASSEMBLY PROTEIN COX18, MITOCHONDRIAL"/>
    <property type="match status" value="1"/>
</dbReference>
<evidence type="ECO:0000256" key="7">
    <source>
        <dbReference type="ARBA" id="ARBA00025034"/>
    </source>
</evidence>
<evidence type="ECO:0000256" key="1">
    <source>
        <dbReference type="ARBA" id="ARBA00004141"/>
    </source>
</evidence>
<gene>
    <name evidence="16" type="ORF">J2S39_002181</name>
</gene>
<comment type="function">
    <text evidence="7">Required for the insertion and/or proper folding and/or complex formation of integral membrane proteins into the membrane. Involved in integration of membrane proteins that insert both dependently and independently of the Sec translocase complex, as well as at least some lipoproteins. Aids folding of multispanning membrane proteins.</text>
</comment>
<comment type="subcellular location">
    <subcellularLocation>
        <location evidence="1 12">Membrane</location>
        <topology evidence="1 12">Multi-pass membrane protein</topology>
    </subcellularLocation>
</comment>
<feature type="transmembrane region" description="Helical" evidence="14">
    <location>
        <begin position="220"/>
        <end position="239"/>
    </location>
</feature>
<keyword evidence="17" id="KW-1185">Reference proteome</keyword>
<evidence type="ECO:0000256" key="11">
    <source>
        <dbReference type="ARBA" id="ARBA00033342"/>
    </source>
</evidence>
<evidence type="ECO:0000256" key="12">
    <source>
        <dbReference type="RuleBase" id="RU003945"/>
    </source>
</evidence>
<comment type="similarity">
    <text evidence="2">Belongs to the OXA1/ALB3/YidC family. Type 1 subfamily.</text>
</comment>
<dbReference type="InterPro" id="IPR001708">
    <property type="entry name" value="YidC/ALB3/OXA1/COX18"/>
</dbReference>
<feature type="domain" description="Membrane insertase YidC/Oxa/ALB C-terminal" evidence="15">
    <location>
        <begin position="32"/>
        <end position="267"/>
    </location>
</feature>
<name>A0ABU2A089_9CORY</name>
<evidence type="ECO:0000259" key="15">
    <source>
        <dbReference type="Pfam" id="PF02096"/>
    </source>
</evidence>
<evidence type="ECO:0000256" key="14">
    <source>
        <dbReference type="SAM" id="Phobius"/>
    </source>
</evidence>
<feature type="transmembrane region" description="Helical" evidence="14">
    <location>
        <begin position="102"/>
        <end position="123"/>
    </location>
</feature>
<comment type="subunit">
    <text evidence="8">Interacts with the Sec translocase complex via SecD. Specifically interacts with transmembrane segments of nascent integral membrane proteins during membrane integration.</text>
</comment>
<dbReference type="Pfam" id="PF02096">
    <property type="entry name" value="60KD_IMP"/>
    <property type="match status" value="1"/>
</dbReference>
<keyword evidence="6 14" id="KW-0472">Membrane</keyword>
<evidence type="ECO:0000256" key="2">
    <source>
        <dbReference type="ARBA" id="ARBA00010527"/>
    </source>
</evidence>
<dbReference type="RefSeq" id="WP_290196254.1">
    <property type="nucleotide sequence ID" value="NZ_CP047654.1"/>
</dbReference>
<evidence type="ECO:0000256" key="5">
    <source>
        <dbReference type="ARBA" id="ARBA00022989"/>
    </source>
</evidence>
<keyword evidence="4 12" id="KW-0812">Transmembrane</keyword>
<evidence type="ECO:0000256" key="3">
    <source>
        <dbReference type="ARBA" id="ARBA00015325"/>
    </source>
</evidence>
<evidence type="ECO:0000313" key="16">
    <source>
        <dbReference type="EMBL" id="MDR7330505.1"/>
    </source>
</evidence>
<evidence type="ECO:0000256" key="9">
    <source>
        <dbReference type="ARBA" id="ARBA00031538"/>
    </source>
</evidence>
<sequence length="388" mass="43851">MLEMFVYPVSVVMKLWHLLLHNLFGMEATGAWIVSIFGLIVTVRALIAPMTWMQKRSGRRSVLMRPELAALQERYGSSTDPQELLTYRKEQKALFAKYDHNIAAGCVPPLIQIPVFLGLYRLLLWLGRPESHESGSGAVGVLSAEDVAQFQEARFLDVPVAAYVAMPAERLASLGTTAEAVRDLVLPLLIAAVVFTALNMLIALATNWQTMNWASTASRRLFWLLIVLAVLTPALLLWIGLYGPIPLALVLYWFANNLWTLGQNVLMTWQLERRHPESDEHRAKRRADREALLSTRRQAREEKAALKRRRREIRRAPRGEAKTLRAQLAEEKRAAAEAAAKAKEEAQERRRAQRQARLTVRRQLQAEKKQRKQAPAPESGSDSAGQIE</sequence>
<dbReference type="PANTHER" id="PTHR12428">
    <property type="entry name" value="OXA1"/>
    <property type="match status" value="1"/>
</dbReference>
<feature type="compositionally biased region" description="Basic and acidic residues" evidence="13">
    <location>
        <begin position="314"/>
        <end position="350"/>
    </location>
</feature>
<evidence type="ECO:0000256" key="8">
    <source>
        <dbReference type="ARBA" id="ARBA00026028"/>
    </source>
</evidence>
<evidence type="ECO:0000313" key="17">
    <source>
        <dbReference type="Proteomes" id="UP001180840"/>
    </source>
</evidence>
<evidence type="ECO:0000256" key="13">
    <source>
        <dbReference type="SAM" id="MobiDB-lite"/>
    </source>
</evidence>
<accession>A0ABU2A089</accession>